<dbReference type="AlphaFoldDB" id="A0A0G9HCY3"/>
<dbReference type="GO" id="GO:0005886">
    <property type="term" value="C:plasma membrane"/>
    <property type="evidence" value="ECO:0007669"/>
    <property type="project" value="UniProtKB-SubCell"/>
</dbReference>
<evidence type="ECO:0000259" key="6">
    <source>
        <dbReference type="Pfam" id="PF02687"/>
    </source>
</evidence>
<evidence type="ECO:0000313" key="9">
    <source>
        <dbReference type="Proteomes" id="UP000182987"/>
    </source>
</evidence>
<dbReference type="KEGG" id="lrz:BJI69_17605"/>
<dbReference type="PANTHER" id="PTHR30572:SF18">
    <property type="entry name" value="ABC-TYPE MACROLIDE FAMILY EXPORT SYSTEM PERMEASE COMPONENT 2"/>
    <property type="match status" value="1"/>
</dbReference>
<keyword evidence="4" id="KW-1133">Transmembrane helix</keyword>
<evidence type="ECO:0000256" key="2">
    <source>
        <dbReference type="ARBA" id="ARBA00022475"/>
    </source>
</evidence>
<dbReference type="PATRIC" id="fig|1440763.5.peg.2084"/>
<dbReference type="RefSeq" id="WP_046967766.1">
    <property type="nucleotide sequence ID" value="NZ_CP017480.1"/>
</dbReference>
<dbReference type="OrthoDB" id="8735006at2"/>
<dbReference type="STRING" id="1440763.BJI69_17605"/>
<dbReference type="Pfam" id="PF02687">
    <property type="entry name" value="FtsX"/>
    <property type="match status" value="1"/>
</dbReference>
<feature type="domain" description="MacB-like periplasmic core" evidence="7">
    <location>
        <begin position="20"/>
        <end position="224"/>
    </location>
</feature>
<name>A0A0G9HCY3_9GAMM</name>
<reference evidence="9" key="1">
    <citation type="submission" date="2016-09" db="EMBL/GenBank/DDBJ databases">
        <authorList>
            <person name="Lysoe E."/>
        </authorList>
    </citation>
    <scope>NUCLEOTIDE SEQUENCE [LARGE SCALE GENOMIC DNA]</scope>
    <source>
        <strain evidence="9">LJ96T</strain>
    </source>
</reference>
<evidence type="ECO:0000256" key="3">
    <source>
        <dbReference type="ARBA" id="ARBA00022692"/>
    </source>
</evidence>
<keyword evidence="2" id="KW-1003">Cell membrane</keyword>
<dbReference type="InterPro" id="IPR025857">
    <property type="entry name" value="MacB_PCD"/>
</dbReference>
<organism evidence="8 9">
    <name type="scientific">Luteibacter rhizovicinus DSM 16549</name>
    <dbReference type="NCBI Taxonomy" id="1440763"/>
    <lineage>
        <taxon>Bacteria</taxon>
        <taxon>Pseudomonadati</taxon>
        <taxon>Pseudomonadota</taxon>
        <taxon>Gammaproteobacteria</taxon>
        <taxon>Lysobacterales</taxon>
        <taxon>Rhodanobacteraceae</taxon>
        <taxon>Luteibacter</taxon>
    </lineage>
</organism>
<keyword evidence="9" id="KW-1185">Reference proteome</keyword>
<dbReference type="GO" id="GO:0022857">
    <property type="term" value="F:transmembrane transporter activity"/>
    <property type="evidence" value="ECO:0007669"/>
    <property type="project" value="TreeGrafter"/>
</dbReference>
<evidence type="ECO:0000256" key="5">
    <source>
        <dbReference type="ARBA" id="ARBA00023136"/>
    </source>
</evidence>
<dbReference type="InterPro" id="IPR050250">
    <property type="entry name" value="Macrolide_Exporter_MacB"/>
</dbReference>
<keyword evidence="5" id="KW-0472">Membrane</keyword>
<protein>
    <submittedName>
        <fullName evidence="8">Peptide ABC transporter permease</fullName>
    </submittedName>
</protein>
<comment type="subcellular location">
    <subcellularLocation>
        <location evidence="1">Cell membrane</location>
        <topology evidence="1">Multi-pass membrane protein</topology>
    </subcellularLocation>
</comment>
<evidence type="ECO:0000256" key="4">
    <source>
        <dbReference type="ARBA" id="ARBA00022989"/>
    </source>
</evidence>
<evidence type="ECO:0000313" key="8">
    <source>
        <dbReference type="EMBL" id="APG05537.1"/>
    </source>
</evidence>
<evidence type="ECO:0000259" key="7">
    <source>
        <dbReference type="Pfam" id="PF12704"/>
    </source>
</evidence>
<dbReference type="PANTHER" id="PTHR30572">
    <property type="entry name" value="MEMBRANE COMPONENT OF TRANSPORTER-RELATED"/>
    <property type="match status" value="1"/>
</dbReference>
<accession>A0A0G9HCY3</accession>
<gene>
    <name evidence="8" type="ORF">BJI69_17605</name>
</gene>
<evidence type="ECO:0000256" key="1">
    <source>
        <dbReference type="ARBA" id="ARBA00004651"/>
    </source>
</evidence>
<feature type="domain" description="ABC3 transporter permease C-terminal" evidence="6">
    <location>
        <begin position="313"/>
        <end position="429"/>
    </location>
</feature>
<sequence length="432" mass="47382">MLAYHFRLGLRSLRRNPFLTVLMVITIGIGVASSMTTYAVFRATSKNPIPAKSSRLFIPQIDSWGQTASAGDDGEPPDMMNYTDAMALMRDRRARFQTAMYPIDVSVMPTPQSRLPLQVSTYATYAGTFPMFDIPFLFGSAWSSADDQAHAEVAVISRSLNNTLFGGENSVGKALVLNHHTYRIVGVRDSWNPQPLFYDVKMLGAFGEAAQVFIPFTTAIDARIPTAGANLCKTSSDSGWDTWLASDCTWIWFWVELPDEKSVAGYRSYLDGYAAEQKRAGRFHWAPNTRLRDVMQWLDYKQVVPAESRISLLISLGFLIICLVNTVGLLLAKFMRRGPEIAVRRALGAPRKAIHEQFLIEAGMVGLAGGMLGLVLTGAGMTGIGLVFEPAIARLATWDVSLVALTVAAAVLATVLAAIYPAWRAASVKPTW</sequence>
<dbReference type="EMBL" id="CP017480">
    <property type="protein sequence ID" value="APG05537.1"/>
    <property type="molecule type" value="Genomic_DNA"/>
</dbReference>
<proteinExistence type="predicted"/>
<keyword evidence="3" id="KW-0812">Transmembrane</keyword>
<dbReference type="InterPro" id="IPR003838">
    <property type="entry name" value="ABC3_permease_C"/>
</dbReference>
<dbReference type="Proteomes" id="UP000182987">
    <property type="component" value="Chromosome"/>
</dbReference>
<dbReference type="Pfam" id="PF12704">
    <property type="entry name" value="MacB_PCD"/>
    <property type="match status" value="1"/>
</dbReference>